<comment type="caution">
    <text evidence="2">The sequence shown here is derived from an EMBL/GenBank/DDBJ whole genome shotgun (WGS) entry which is preliminary data.</text>
</comment>
<protein>
    <submittedName>
        <fullName evidence="2">Uncharacterized protein</fullName>
    </submittedName>
</protein>
<keyword evidence="3" id="KW-1185">Reference proteome</keyword>
<evidence type="ECO:0000313" key="2">
    <source>
        <dbReference type="EMBL" id="RIB26744.1"/>
    </source>
</evidence>
<evidence type="ECO:0000256" key="1">
    <source>
        <dbReference type="SAM" id="MobiDB-lite"/>
    </source>
</evidence>
<feature type="compositionally biased region" description="Acidic residues" evidence="1">
    <location>
        <begin position="103"/>
        <end position="112"/>
    </location>
</feature>
<reference evidence="2 3" key="1">
    <citation type="submission" date="2018-06" db="EMBL/GenBank/DDBJ databases">
        <title>Comparative genomics reveals the genomic features of Rhizophagus irregularis, R. cerebriforme, R. diaphanum and Gigaspora rosea, and their symbiotic lifestyle signature.</title>
        <authorList>
            <person name="Morin E."/>
            <person name="San Clemente H."/>
            <person name="Chen E.C.H."/>
            <person name="De La Providencia I."/>
            <person name="Hainaut M."/>
            <person name="Kuo A."/>
            <person name="Kohler A."/>
            <person name="Murat C."/>
            <person name="Tang N."/>
            <person name="Roy S."/>
            <person name="Loubradou J."/>
            <person name="Henrissat B."/>
            <person name="Grigoriev I.V."/>
            <person name="Corradi N."/>
            <person name="Roux C."/>
            <person name="Martin F.M."/>
        </authorList>
    </citation>
    <scope>NUCLEOTIDE SEQUENCE [LARGE SCALE GENOMIC DNA]</scope>
    <source>
        <strain evidence="2 3">DAOM 194757</strain>
    </source>
</reference>
<evidence type="ECO:0000313" key="3">
    <source>
        <dbReference type="Proteomes" id="UP000266673"/>
    </source>
</evidence>
<dbReference type="Proteomes" id="UP000266673">
    <property type="component" value="Unassembled WGS sequence"/>
</dbReference>
<feature type="region of interest" description="Disordered" evidence="1">
    <location>
        <begin position="93"/>
        <end position="133"/>
    </location>
</feature>
<name>A0A397VW39_9GLOM</name>
<accession>A0A397VW39</accession>
<dbReference type="OrthoDB" id="2402275at2759"/>
<dbReference type="AlphaFoldDB" id="A0A397VW39"/>
<sequence>MEYAPEQEIMRLLYLISLYNSEQYIQKIQFLDEKINTTYANKKQIQFYFEMVKPYNKDGFENEITDNLDKILINRKKEKEKYSRKCSKKKNKISMAKESKNESDEEESEEENNGNVELIEREEKEELVEDESDKVELIEGENKEVLVEDENDKVEEESNEMDGSDETEEEEFLIFAEFKSDITLTGMKSTTQTNALLTGRITLQQLLDIQNTTSETFLVHQPIKQKKKKLVTLDEISINIPGFCGKIDNINQATSSSKTSTLSTTQGIAKALDTVFENLNETNSKLNCINEAFEQHQETVSIQATKFQDMFNNLNTTF</sequence>
<proteinExistence type="predicted"/>
<organism evidence="2 3">
    <name type="scientific">Gigaspora rosea</name>
    <dbReference type="NCBI Taxonomy" id="44941"/>
    <lineage>
        <taxon>Eukaryota</taxon>
        <taxon>Fungi</taxon>
        <taxon>Fungi incertae sedis</taxon>
        <taxon>Mucoromycota</taxon>
        <taxon>Glomeromycotina</taxon>
        <taxon>Glomeromycetes</taxon>
        <taxon>Diversisporales</taxon>
        <taxon>Gigasporaceae</taxon>
        <taxon>Gigaspora</taxon>
    </lineage>
</organism>
<dbReference type="EMBL" id="QKWP01000125">
    <property type="protein sequence ID" value="RIB26744.1"/>
    <property type="molecule type" value="Genomic_DNA"/>
</dbReference>
<gene>
    <name evidence="2" type="ORF">C2G38_2138164</name>
</gene>